<dbReference type="PROSITE" id="PS51194">
    <property type="entry name" value="HELICASE_CTER"/>
    <property type="match status" value="1"/>
</dbReference>
<accession>A0A9Q0H7G0</accession>
<keyword evidence="4" id="KW-1185">Reference proteome</keyword>
<dbReference type="AlphaFoldDB" id="A0A9Q0H7G0"/>
<evidence type="ECO:0000313" key="4">
    <source>
        <dbReference type="Proteomes" id="UP001141806"/>
    </source>
</evidence>
<proteinExistence type="predicted"/>
<evidence type="ECO:0000259" key="2">
    <source>
        <dbReference type="PROSITE" id="PS51194"/>
    </source>
</evidence>
<sequence>MVGLLQMATTSYSKGVIATKGVLHNDDVQASNAIANADTHTEDSDIHVVTETNCTSPNGQSENHSPDRVLDHPMITRNKAGIVKPNPRYVLPEFVIPTEPSLVSAALFHAGWKAIMDVDQLATLAKIVLGFLYIKIHYEYCPVQMEFARNIGHNFGAAAIHGDKSQGERDWVLNQFRSGKSPILVATNVAARGLDIKDISNSRSRSQSRSLSSSYERYERSCGQNCDLGTKEPEYDVLGQNRDLGLKELEYNAPEESRMSPMSPRATQGGTILGIEPAIPLPIGGGTGSI</sequence>
<organism evidence="3 4">
    <name type="scientific">Protea cynaroides</name>
    <dbReference type="NCBI Taxonomy" id="273540"/>
    <lineage>
        <taxon>Eukaryota</taxon>
        <taxon>Viridiplantae</taxon>
        <taxon>Streptophyta</taxon>
        <taxon>Embryophyta</taxon>
        <taxon>Tracheophyta</taxon>
        <taxon>Spermatophyta</taxon>
        <taxon>Magnoliopsida</taxon>
        <taxon>Proteales</taxon>
        <taxon>Proteaceae</taxon>
        <taxon>Protea</taxon>
    </lineage>
</organism>
<dbReference type="PANTHER" id="PTHR47958">
    <property type="entry name" value="ATP-DEPENDENT RNA HELICASE DBP3"/>
    <property type="match status" value="1"/>
</dbReference>
<dbReference type="InterPro" id="IPR027417">
    <property type="entry name" value="P-loop_NTPase"/>
</dbReference>
<evidence type="ECO:0000313" key="3">
    <source>
        <dbReference type="EMBL" id="KAJ4958962.1"/>
    </source>
</evidence>
<comment type="caution">
    <text evidence="3">The sequence shown here is derived from an EMBL/GenBank/DDBJ whole genome shotgun (WGS) entry which is preliminary data.</text>
</comment>
<dbReference type="InterPro" id="IPR001650">
    <property type="entry name" value="Helicase_C-like"/>
</dbReference>
<reference evidence="3" key="1">
    <citation type="journal article" date="2023" name="Plant J.">
        <title>The genome of the king protea, Protea cynaroides.</title>
        <authorList>
            <person name="Chang J."/>
            <person name="Duong T.A."/>
            <person name="Schoeman C."/>
            <person name="Ma X."/>
            <person name="Roodt D."/>
            <person name="Barker N."/>
            <person name="Li Z."/>
            <person name="Van de Peer Y."/>
            <person name="Mizrachi E."/>
        </authorList>
    </citation>
    <scope>NUCLEOTIDE SEQUENCE</scope>
    <source>
        <tissue evidence="3">Young leaves</tissue>
    </source>
</reference>
<keyword evidence="1" id="KW-0694">RNA-binding</keyword>
<feature type="domain" description="Helicase C-terminal" evidence="2">
    <location>
        <begin position="117"/>
        <end position="265"/>
    </location>
</feature>
<dbReference type="EMBL" id="JAMYWD010000010">
    <property type="protein sequence ID" value="KAJ4958962.1"/>
    <property type="molecule type" value="Genomic_DNA"/>
</dbReference>
<dbReference type="SMART" id="SM00490">
    <property type="entry name" value="HELICc"/>
    <property type="match status" value="1"/>
</dbReference>
<gene>
    <name evidence="3" type="ORF">NE237_026073</name>
</gene>
<dbReference type="Proteomes" id="UP001141806">
    <property type="component" value="Unassembled WGS sequence"/>
</dbReference>
<dbReference type="GO" id="GO:0003723">
    <property type="term" value="F:RNA binding"/>
    <property type="evidence" value="ECO:0007669"/>
    <property type="project" value="UniProtKB-KW"/>
</dbReference>
<dbReference type="Pfam" id="PF00271">
    <property type="entry name" value="Helicase_C"/>
    <property type="match status" value="1"/>
</dbReference>
<dbReference type="Gene3D" id="3.40.50.300">
    <property type="entry name" value="P-loop containing nucleotide triphosphate hydrolases"/>
    <property type="match status" value="1"/>
</dbReference>
<protein>
    <recommendedName>
        <fullName evidence="2">Helicase C-terminal domain-containing protein</fullName>
    </recommendedName>
</protein>
<name>A0A9Q0H7G0_9MAGN</name>
<dbReference type="OrthoDB" id="196131at2759"/>
<dbReference type="SUPFAM" id="SSF52540">
    <property type="entry name" value="P-loop containing nucleoside triphosphate hydrolases"/>
    <property type="match status" value="1"/>
</dbReference>
<evidence type="ECO:0000256" key="1">
    <source>
        <dbReference type="ARBA" id="ARBA00022884"/>
    </source>
</evidence>